<sequence length="477" mass="50033">MLMAVAASCVVLLVAGCSSVTQGRAVSNLYDPFRAGGLLAEDGPSGVKDDSPDPTGEVQNGDGGDVDRLALLSVNDIVEFWQQNYAGALAGQFTPIENLLSYDSEDPSSPAVCGTGTYDEPNAFYCPGGDILAWDRGVMVPIGREFFGDVSIAALMAHEYGHAIQHMAGLVNDDTPVIVLEQQADCFAGTYIRWVAEGNSPRFDLSTGDGLNHVLAAAITLRDPILGPDDQDLLEDGHGTALDRVSAFQMGFMAGASECAAIDFDEIAQRRGDLPMELPLDDSGGVQTGEVPLDEGTLSLLMDVLGEVYRPAQPPTLTYEPAPCTDIPPSPPASYCPTTNSIWVDLGSMQQLGSPADESNYVLLQGDNTALSVLTSRYALAVQRENGDPLDTPVAALRTACLTGVAQAAMAGSIATPDGRTLSLTAGDLDEAVAGLLTNGIAASNVESQTVPAGFTRIVAYRSGLSGDRDLCYARFK</sequence>
<evidence type="ECO:0000313" key="4">
    <source>
        <dbReference type="Proteomes" id="UP000467428"/>
    </source>
</evidence>
<protein>
    <submittedName>
        <fullName evidence="3">Peptidase</fullName>
    </submittedName>
</protein>
<dbReference type="KEGG" id="marz:MARA_38150"/>
<feature type="chain" id="PRO_5039680336" evidence="2">
    <location>
        <begin position="24"/>
        <end position="477"/>
    </location>
</feature>
<evidence type="ECO:0000256" key="1">
    <source>
        <dbReference type="SAM" id="MobiDB-lite"/>
    </source>
</evidence>
<organism evidence="3 4">
    <name type="scientific">Mycolicibacterium arabiense</name>
    <dbReference type="NCBI Taxonomy" id="1286181"/>
    <lineage>
        <taxon>Bacteria</taxon>
        <taxon>Bacillati</taxon>
        <taxon>Actinomycetota</taxon>
        <taxon>Actinomycetes</taxon>
        <taxon>Mycobacteriales</taxon>
        <taxon>Mycobacteriaceae</taxon>
        <taxon>Mycolicibacterium</taxon>
    </lineage>
</organism>
<feature type="region of interest" description="Disordered" evidence="1">
    <location>
        <begin position="41"/>
        <end position="64"/>
    </location>
</feature>
<evidence type="ECO:0000313" key="3">
    <source>
        <dbReference type="EMBL" id="BBY50347.1"/>
    </source>
</evidence>
<accession>A0A7I7S0J5</accession>
<gene>
    <name evidence="3" type="primary">lpqM_3</name>
    <name evidence="3" type="ORF">MARA_38150</name>
</gene>
<dbReference type="EMBL" id="AP022593">
    <property type="protein sequence ID" value="BBY50347.1"/>
    <property type="molecule type" value="Genomic_DNA"/>
</dbReference>
<proteinExistence type="predicted"/>
<evidence type="ECO:0000256" key="2">
    <source>
        <dbReference type="SAM" id="SignalP"/>
    </source>
</evidence>
<name>A0A7I7S0J5_9MYCO</name>
<geneLocation type="plasmid" evidence="4">
    <name>pjcm18538 dna</name>
</geneLocation>
<dbReference type="Pfam" id="PF04228">
    <property type="entry name" value="Zn_peptidase"/>
    <property type="match status" value="1"/>
</dbReference>
<dbReference type="AlphaFoldDB" id="A0A7I7S0J5"/>
<reference evidence="3 4" key="1">
    <citation type="journal article" date="2019" name="Emerg. Microbes Infect.">
        <title>Comprehensive subspecies identification of 175 nontuberculous mycobacteria species based on 7547 genomic profiles.</title>
        <authorList>
            <person name="Matsumoto Y."/>
            <person name="Kinjo T."/>
            <person name="Motooka D."/>
            <person name="Nabeya D."/>
            <person name="Jung N."/>
            <person name="Uechi K."/>
            <person name="Horii T."/>
            <person name="Iida T."/>
            <person name="Fujita J."/>
            <person name="Nakamura S."/>
        </authorList>
    </citation>
    <scope>NUCLEOTIDE SEQUENCE [LARGE SCALE GENOMIC DNA]</scope>
    <source>
        <strain evidence="3 4">JCM 18538</strain>
    </source>
</reference>
<dbReference type="InterPro" id="IPR007343">
    <property type="entry name" value="Uncharacterised_pept_Zn_put"/>
</dbReference>
<keyword evidence="2" id="KW-0732">Signal</keyword>
<feature type="signal peptide" evidence="2">
    <location>
        <begin position="1"/>
        <end position="23"/>
    </location>
</feature>
<dbReference type="SUPFAM" id="SSF55486">
    <property type="entry name" value="Metalloproteases ('zincins'), catalytic domain"/>
    <property type="match status" value="1"/>
</dbReference>
<dbReference type="Proteomes" id="UP000467428">
    <property type="component" value="Chromosome"/>
</dbReference>
<keyword evidence="4" id="KW-1185">Reference proteome</keyword>